<dbReference type="Gene3D" id="1.10.10.10">
    <property type="entry name" value="Winged helix-like DNA-binding domain superfamily/Winged helix DNA-binding domain"/>
    <property type="match status" value="1"/>
</dbReference>
<accession>A0A7W6AAQ6</accession>
<evidence type="ECO:0000256" key="2">
    <source>
        <dbReference type="SAM" id="Phobius"/>
    </source>
</evidence>
<evidence type="ECO:0000313" key="5">
    <source>
        <dbReference type="Proteomes" id="UP000538670"/>
    </source>
</evidence>
<keyword evidence="2" id="KW-1133">Transmembrane helix</keyword>
<comment type="caution">
    <text evidence="4">The sequence shown here is derived from an EMBL/GenBank/DDBJ whole genome shotgun (WGS) entry which is preliminary data.</text>
</comment>
<proteinExistence type="predicted"/>
<dbReference type="AlphaFoldDB" id="A0A7W6AAQ6"/>
<name>A0A7W6AAQ6_9SPHN</name>
<feature type="transmembrane region" description="Helical" evidence="2">
    <location>
        <begin position="156"/>
        <end position="180"/>
    </location>
</feature>
<feature type="domain" description="HTH luxR-type" evidence="3">
    <location>
        <begin position="44"/>
        <end position="101"/>
    </location>
</feature>
<dbReference type="Proteomes" id="UP000538670">
    <property type="component" value="Unassembled WGS sequence"/>
</dbReference>
<evidence type="ECO:0000313" key="4">
    <source>
        <dbReference type="EMBL" id="MBB3879847.1"/>
    </source>
</evidence>
<dbReference type="RefSeq" id="WP_206362494.1">
    <property type="nucleotide sequence ID" value="NZ_JACIDH010000009.1"/>
</dbReference>
<sequence length="184" mass="20039">MTADWGSAGRLKRTGDRSCRGKRQPCLSRSIPALKTSDMGDNRFDLLTDGQKECLRLFHARWEVKDIARHIGRSPVTVNQRLALARQHLGVGRSAEAARLLFEHEGGIYDSAIYEPLIVAEPQPADASTLDRTVGFPLPFPTQGRPINDLTLAGKLIYSLVLSALIALVFGGSIAALSGLSELF</sequence>
<dbReference type="InterPro" id="IPR016032">
    <property type="entry name" value="Sig_transdc_resp-reg_C-effctor"/>
</dbReference>
<protein>
    <submittedName>
        <fullName evidence="4">DNA-binding CsgD family transcriptional regulator</fullName>
    </submittedName>
</protein>
<dbReference type="GO" id="GO:0003677">
    <property type="term" value="F:DNA binding"/>
    <property type="evidence" value="ECO:0007669"/>
    <property type="project" value="UniProtKB-KW"/>
</dbReference>
<dbReference type="InterPro" id="IPR036388">
    <property type="entry name" value="WH-like_DNA-bd_sf"/>
</dbReference>
<dbReference type="EMBL" id="JACIDH010000009">
    <property type="protein sequence ID" value="MBB3879847.1"/>
    <property type="molecule type" value="Genomic_DNA"/>
</dbReference>
<dbReference type="InterPro" id="IPR000792">
    <property type="entry name" value="Tscrpt_reg_LuxR_C"/>
</dbReference>
<feature type="region of interest" description="Disordered" evidence="1">
    <location>
        <begin position="1"/>
        <end position="24"/>
    </location>
</feature>
<dbReference type="GO" id="GO:0006355">
    <property type="term" value="P:regulation of DNA-templated transcription"/>
    <property type="evidence" value="ECO:0007669"/>
    <property type="project" value="InterPro"/>
</dbReference>
<keyword evidence="5" id="KW-1185">Reference proteome</keyword>
<dbReference type="SUPFAM" id="SSF46894">
    <property type="entry name" value="C-terminal effector domain of the bipartite response regulators"/>
    <property type="match status" value="1"/>
</dbReference>
<evidence type="ECO:0000256" key="1">
    <source>
        <dbReference type="SAM" id="MobiDB-lite"/>
    </source>
</evidence>
<keyword evidence="2" id="KW-0812">Transmembrane</keyword>
<dbReference type="SMART" id="SM00421">
    <property type="entry name" value="HTH_LUXR"/>
    <property type="match status" value="1"/>
</dbReference>
<keyword evidence="2" id="KW-0472">Membrane</keyword>
<organism evidence="4 5">
    <name type="scientific">Sphingomonas pseudosanguinis</name>
    <dbReference type="NCBI Taxonomy" id="413712"/>
    <lineage>
        <taxon>Bacteria</taxon>
        <taxon>Pseudomonadati</taxon>
        <taxon>Pseudomonadota</taxon>
        <taxon>Alphaproteobacteria</taxon>
        <taxon>Sphingomonadales</taxon>
        <taxon>Sphingomonadaceae</taxon>
        <taxon>Sphingomonas</taxon>
    </lineage>
</organism>
<evidence type="ECO:0000259" key="3">
    <source>
        <dbReference type="SMART" id="SM00421"/>
    </source>
</evidence>
<keyword evidence="4" id="KW-0238">DNA-binding</keyword>
<reference evidence="4 5" key="1">
    <citation type="submission" date="2020-08" db="EMBL/GenBank/DDBJ databases">
        <title>Genomic Encyclopedia of Type Strains, Phase IV (KMG-IV): sequencing the most valuable type-strain genomes for metagenomic binning, comparative biology and taxonomic classification.</title>
        <authorList>
            <person name="Goeker M."/>
        </authorList>
    </citation>
    <scope>NUCLEOTIDE SEQUENCE [LARGE SCALE GENOMIC DNA]</scope>
    <source>
        <strain evidence="4 5">DSM 19512</strain>
    </source>
</reference>
<gene>
    <name evidence="4" type="ORF">GGR48_002281</name>
</gene>